<accession>A0A5D2HKW7</accession>
<protein>
    <submittedName>
        <fullName evidence="2">Uncharacterized protein</fullName>
    </submittedName>
</protein>
<dbReference type="Proteomes" id="UP000323506">
    <property type="component" value="Chromosome A01"/>
</dbReference>
<feature type="chain" id="PRO_5023082526" evidence="1">
    <location>
        <begin position="19"/>
        <end position="56"/>
    </location>
</feature>
<reference evidence="2 3" key="1">
    <citation type="submission" date="2019-06" db="EMBL/GenBank/DDBJ databases">
        <title>WGS assembly of Gossypium darwinii.</title>
        <authorList>
            <person name="Chen Z.J."/>
            <person name="Sreedasyam A."/>
            <person name="Ando A."/>
            <person name="Song Q."/>
            <person name="De L."/>
            <person name="Hulse-Kemp A."/>
            <person name="Ding M."/>
            <person name="Ye W."/>
            <person name="Kirkbride R."/>
            <person name="Jenkins J."/>
            <person name="Plott C."/>
            <person name="Lovell J."/>
            <person name="Lin Y.-M."/>
            <person name="Vaughn R."/>
            <person name="Liu B."/>
            <person name="Li W."/>
            <person name="Simpson S."/>
            <person name="Scheffler B."/>
            <person name="Saski C."/>
            <person name="Grover C."/>
            <person name="Hu G."/>
            <person name="Conover J."/>
            <person name="Carlson J."/>
            <person name="Shu S."/>
            <person name="Boston L."/>
            <person name="Williams M."/>
            <person name="Peterson D."/>
            <person name="Mcgee K."/>
            <person name="Jones D."/>
            <person name="Wendel J."/>
            <person name="Stelly D."/>
            <person name="Grimwood J."/>
            <person name="Schmutz J."/>
        </authorList>
    </citation>
    <scope>NUCLEOTIDE SEQUENCE [LARGE SCALE GENOMIC DNA]</scope>
    <source>
        <strain evidence="2">1808015.09</strain>
    </source>
</reference>
<keyword evidence="1" id="KW-0732">Signal</keyword>
<name>A0A5D2HKW7_GOSDA</name>
<sequence length="56" mass="6354">MCMRLLGLKRLFFHGVHLTWINIISEILSSEVCLCLLEDGLCNEVFEMQGGVVQDV</sequence>
<evidence type="ECO:0000256" key="1">
    <source>
        <dbReference type="SAM" id="SignalP"/>
    </source>
</evidence>
<evidence type="ECO:0000313" key="3">
    <source>
        <dbReference type="Proteomes" id="UP000323506"/>
    </source>
</evidence>
<dbReference type="AlphaFoldDB" id="A0A5D2HKW7"/>
<keyword evidence="3" id="KW-1185">Reference proteome</keyword>
<proteinExistence type="predicted"/>
<gene>
    <name evidence="2" type="ORF">ES288_A01G105400v1</name>
</gene>
<dbReference type="EMBL" id="CM017688">
    <property type="protein sequence ID" value="TYH30560.1"/>
    <property type="molecule type" value="Genomic_DNA"/>
</dbReference>
<evidence type="ECO:0000313" key="2">
    <source>
        <dbReference type="EMBL" id="TYH30560.1"/>
    </source>
</evidence>
<organism evidence="2 3">
    <name type="scientific">Gossypium darwinii</name>
    <name type="common">Darwin's cotton</name>
    <name type="synonym">Gossypium barbadense var. darwinii</name>
    <dbReference type="NCBI Taxonomy" id="34276"/>
    <lineage>
        <taxon>Eukaryota</taxon>
        <taxon>Viridiplantae</taxon>
        <taxon>Streptophyta</taxon>
        <taxon>Embryophyta</taxon>
        <taxon>Tracheophyta</taxon>
        <taxon>Spermatophyta</taxon>
        <taxon>Magnoliopsida</taxon>
        <taxon>eudicotyledons</taxon>
        <taxon>Gunneridae</taxon>
        <taxon>Pentapetalae</taxon>
        <taxon>rosids</taxon>
        <taxon>malvids</taxon>
        <taxon>Malvales</taxon>
        <taxon>Malvaceae</taxon>
        <taxon>Malvoideae</taxon>
        <taxon>Gossypium</taxon>
    </lineage>
</organism>
<feature type="signal peptide" evidence="1">
    <location>
        <begin position="1"/>
        <end position="18"/>
    </location>
</feature>